<name>A0A1X0WVC6_STROR</name>
<proteinExistence type="predicted"/>
<sequence>MPIRKGLRGGDFLSATMPTAGSEAPKNTTPSLVELASVLGSVGSHRAREAGVWGKAPRVTKFNS</sequence>
<dbReference type="AlphaFoldDB" id="A0A1X0WVC6"/>
<gene>
    <name evidence="2" type="ORF">ATE35_08270</name>
</gene>
<accession>A0A1X0WVC6</accession>
<evidence type="ECO:0000313" key="3">
    <source>
        <dbReference type="Proteomes" id="UP000192789"/>
    </source>
</evidence>
<dbReference type="Proteomes" id="UP000192789">
    <property type="component" value="Unassembled WGS sequence"/>
</dbReference>
<reference evidence="2 3" key="1">
    <citation type="journal article" date="2016" name="PLoS ONE">
        <title>Comparative Genomics Analysis of Streptococcus tigurinus Strains Identifies Genetic Elements Specifically and Uniquely Present in Highly Virulent Strains.</title>
        <authorList>
            <person name="Diene S.M."/>
            <person name="Francois P."/>
            <person name="Zbinden A."/>
            <person name="Entenza J.M."/>
            <person name="Resch G."/>
        </authorList>
    </citation>
    <scope>NUCLEOTIDE SEQUENCE [LARGE SCALE GENOMIC DNA]</scope>
    <source>
        <strain evidence="2 3">AZ_14</strain>
    </source>
</reference>
<feature type="region of interest" description="Disordered" evidence="1">
    <location>
        <begin position="1"/>
        <end position="29"/>
    </location>
</feature>
<evidence type="ECO:0000256" key="1">
    <source>
        <dbReference type="SAM" id="MobiDB-lite"/>
    </source>
</evidence>
<evidence type="ECO:0000313" key="2">
    <source>
        <dbReference type="EMBL" id="ORJ30654.1"/>
    </source>
</evidence>
<protein>
    <submittedName>
        <fullName evidence="2">Uncharacterized protein</fullName>
    </submittedName>
</protein>
<comment type="caution">
    <text evidence="2">The sequence shown here is derived from an EMBL/GenBank/DDBJ whole genome shotgun (WGS) entry which is preliminary data.</text>
</comment>
<organism evidence="2 3">
    <name type="scientific">Streptococcus oralis subsp. tigurinus</name>
    <dbReference type="NCBI Taxonomy" id="1077464"/>
    <lineage>
        <taxon>Bacteria</taxon>
        <taxon>Bacillati</taxon>
        <taxon>Bacillota</taxon>
        <taxon>Bacilli</taxon>
        <taxon>Lactobacillales</taxon>
        <taxon>Streptococcaceae</taxon>
        <taxon>Streptococcus</taxon>
    </lineage>
</organism>
<dbReference type="EMBL" id="LNVG01000003">
    <property type="protein sequence ID" value="ORJ30654.1"/>
    <property type="molecule type" value="Genomic_DNA"/>
</dbReference>